<dbReference type="Proteomes" id="UP000236547">
    <property type="component" value="Unassembled WGS sequence"/>
</dbReference>
<comment type="caution">
    <text evidence="2">The sequence shown here is derived from an EMBL/GenBank/DDBJ whole genome shotgun (WGS) entry which is preliminary data.</text>
</comment>
<sequence length="259" mass="29918">MMKEWVLDHSNHIYWLVTADLFKKALNENMPADEAIPLFCIGQFKDLMPMSPWLLPSESLTVLNEELLQQGLLLESDYPTNEVLDHLRSLLLAGLDGEEVLFRFYDPIVIAPMLNLMQESEKYLFMGNIKTLRYCHLETTITLNNPLHDCHKQHEEPWWVIQPEHLVNSYDLDIHCQILDRRFWNVVPEVMEANVTSNIIIKDALIYASNQQWSIDEAELYALSQLLVTSNSSIADITKKFHLSSSDATTLVKFSEVKA</sequence>
<gene>
    <name evidence="2" type="ORF">C1O25_22325</name>
</gene>
<dbReference type="EMBL" id="POSM01000067">
    <property type="protein sequence ID" value="PNH95683.1"/>
    <property type="molecule type" value="Genomic_DNA"/>
</dbReference>
<evidence type="ECO:0000259" key="1">
    <source>
        <dbReference type="Pfam" id="PF13503"/>
    </source>
</evidence>
<dbReference type="Pfam" id="PF13503">
    <property type="entry name" value="DUF4123"/>
    <property type="match status" value="1"/>
</dbReference>
<dbReference type="InterPro" id="IPR025391">
    <property type="entry name" value="DUF4123"/>
</dbReference>
<dbReference type="RefSeq" id="WP_102969830.1">
    <property type="nucleotide sequence ID" value="NZ_POSM01000067.1"/>
</dbReference>
<name>A0ABX4W3V7_VIBDI</name>
<evidence type="ECO:0000313" key="2">
    <source>
        <dbReference type="EMBL" id="PNH95683.1"/>
    </source>
</evidence>
<organism evidence="2 3">
    <name type="scientific">Vibrio diazotrophicus</name>
    <dbReference type="NCBI Taxonomy" id="685"/>
    <lineage>
        <taxon>Bacteria</taxon>
        <taxon>Pseudomonadati</taxon>
        <taxon>Pseudomonadota</taxon>
        <taxon>Gammaproteobacteria</taxon>
        <taxon>Vibrionales</taxon>
        <taxon>Vibrionaceae</taxon>
        <taxon>Vibrio</taxon>
    </lineage>
</organism>
<evidence type="ECO:0000313" key="3">
    <source>
        <dbReference type="Proteomes" id="UP000236547"/>
    </source>
</evidence>
<protein>
    <recommendedName>
        <fullName evidence="1">DUF4123 domain-containing protein</fullName>
    </recommendedName>
</protein>
<accession>A0ABX4W3V7</accession>
<proteinExistence type="predicted"/>
<keyword evidence="3" id="KW-1185">Reference proteome</keyword>
<feature type="domain" description="DUF4123" evidence="1">
    <location>
        <begin position="24"/>
        <end position="121"/>
    </location>
</feature>
<reference evidence="2 3" key="1">
    <citation type="submission" date="2018-01" db="EMBL/GenBank/DDBJ databases">
        <title>Draft genome sequences of six Vibrio diazotrophicus strains isolated from deep-sea sediments of the Baltic Sea.</title>
        <authorList>
            <person name="Castillo D."/>
            <person name="Vandieken V."/>
            <person name="Chiang O."/>
            <person name="Middelboe M."/>
        </authorList>
    </citation>
    <scope>NUCLEOTIDE SEQUENCE [LARGE SCALE GENOMIC DNA]</scope>
    <source>
        <strain evidence="2 3">65.10M</strain>
    </source>
</reference>